<dbReference type="KEGG" id="spzr:G5C33_13180"/>
<dbReference type="InterPro" id="IPR037522">
    <property type="entry name" value="HD_GYP_dom"/>
</dbReference>
<dbReference type="Proteomes" id="UP000501568">
    <property type="component" value="Chromosome"/>
</dbReference>
<proteinExistence type="predicted"/>
<keyword evidence="3" id="KW-1185">Reference proteome</keyword>
<organism evidence="2 3">
    <name type="scientific">Stakelama tenebrarum</name>
    <dbReference type="NCBI Taxonomy" id="2711215"/>
    <lineage>
        <taxon>Bacteria</taxon>
        <taxon>Pseudomonadati</taxon>
        <taxon>Pseudomonadota</taxon>
        <taxon>Alphaproteobacteria</taxon>
        <taxon>Sphingomonadales</taxon>
        <taxon>Sphingomonadaceae</taxon>
        <taxon>Stakelama</taxon>
    </lineage>
</organism>
<dbReference type="Pfam" id="PF13487">
    <property type="entry name" value="HD_5"/>
    <property type="match status" value="1"/>
</dbReference>
<evidence type="ECO:0000313" key="3">
    <source>
        <dbReference type="Proteomes" id="UP000501568"/>
    </source>
</evidence>
<evidence type="ECO:0000259" key="1">
    <source>
        <dbReference type="PROSITE" id="PS51832"/>
    </source>
</evidence>
<dbReference type="InterPro" id="IPR021812">
    <property type="entry name" value="DUF3391"/>
</dbReference>
<dbReference type="GO" id="GO:0008081">
    <property type="term" value="F:phosphoric diester hydrolase activity"/>
    <property type="evidence" value="ECO:0007669"/>
    <property type="project" value="UniProtKB-ARBA"/>
</dbReference>
<name>A0A6G6Y7E9_9SPHN</name>
<dbReference type="PANTHER" id="PTHR43155:SF2">
    <property type="entry name" value="CYCLIC DI-GMP PHOSPHODIESTERASE PA4108"/>
    <property type="match status" value="1"/>
</dbReference>
<sequence length="318" mass="35122">MAVGMYVHSFEGNWLEHPFWRSRLMVSDEATARRIREAGLSAVVIDEGRGATASCGSCACADVRSRAPSRTHDAVAPAAAPSRLSSDEARREASALLMRTKGLVHRLYDDAGSGIAPNPAMIEPLVRDVAECVERSRDILFHFGMMKRRDEYMHLHAVSVCGYMVGFARDLGMEKDMVLRLGMAGLLHDVGKARVDGAILQKRGPLTAQELRAMRQHPETGHGMLLESGNLPEEVYQVCLQHHERIDGRGYPHGHKGTHLSKAVRMSAICDVYDALTSQRPHKDACLPGRALRELEEMKGQLDAGLVESFSRSIRLPH</sequence>
<dbReference type="InterPro" id="IPR003607">
    <property type="entry name" value="HD/PDEase_dom"/>
</dbReference>
<reference evidence="2 3" key="1">
    <citation type="submission" date="2020-02" db="EMBL/GenBank/DDBJ databases">
        <authorList>
            <person name="Zheng R.K."/>
            <person name="Sun C.M."/>
        </authorList>
    </citation>
    <scope>NUCLEOTIDE SEQUENCE [LARGE SCALE GENOMIC DNA]</scope>
    <source>
        <strain evidence="3">zrk23</strain>
    </source>
</reference>
<dbReference type="PROSITE" id="PS51832">
    <property type="entry name" value="HD_GYP"/>
    <property type="match status" value="1"/>
</dbReference>
<dbReference type="Pfam" id="PF11871">
    <property type="entry name" value="DUF3391"/>
    <property type="match status" value="1"/>
</dbReference>
<dbReference type="PANTHER" id="PTHR43155">
    <property type="entry name" value="CYCLIC DI-GMP PHOSPHODIESTERASE PA4108-RELATED"/>
    <property type="match status" value="1"/>
</dbReference>
<dbReference type="Gene3D" id="1.10.3210.10">
    <property type="entry name" value="Hypothetical protein af1432"/>
    <property type="match status" value="1"/>
</dbReference>
<evidence type="ECO:0000313" key="2">
    <source>
        <dbReference type="EMBL" id="QIG80638.1"/>
    </source>
</evidence>
<dbReference type="SMART" id="SM00471">
    <property type="entry name" value="HDc"/>
    <property type="match status" value="1"/>
</dbReference>
<accession>A0A6G6Y7E9</accession>
<protein>
    <submittedName>
        <fullName evidence="2">HD-GYP domain-containing protein</fullName>
    </submittedName>
</protein>
<dbReference type="EMBL" id="CP049109">
    <property type="protein sequence ID" value="QIG80638.1"/>
    <property type="molecule type" value="Genomic_DNA"/>
</dbReference>
<dbReference type="CDD" id="cd00077">
    <property type="entry name" value="HDc"/>
    <property type="match status" value="1"/>
</dbReference>
<dbReference type="AlphaFoldDB" id="A0A6G6Y7E9"/>
<dbReference type="SUPFAM" id="SSF109604">
    <property type="entry name" value="HD-domain/PDEase-like"/>
    <property type="match status" value="1"/>
</dbReference>
<gene>
    <name evidence="2" type="ORF">G5C33_13180</name>
</gene>
<feature type="domain" description="HD-GYP" evidence="1">
    <location>
        <begin position="131"/>
        <end position="318"/>
    </location>
</feature>